<gene>
    <name evidence="1" type="ORF">UFOVP242_74</name>
</gene>
<dbReference type="SUPFAM" id="SSF56731">
    <property type="entry name" value="DNA primase core"/>
    <property type="match status" value="1"/>
</dbReference>
<sequence>MSNRLPLFKKKNDHTYNCRCVLCGDSQKNRRKARGYFFAYKTDLRYKCYNCDISLSFANFLKAQDSNLYSEYALEKYSEGHNVPKLANVVPEFKFEEPKFKSSDEKLIDKLLDRVDTLPDTHEVVLFCKNRDIPKSKLKQLYYIDNIKDIVQLNEKYKDSIKGEEPRLVLPFYDHNGQLSGVTCRALRGETLRYITVKVKDSVPLIFGLDSVDQSKPIYVVEGPIDSLFLDNAIAVGGTSFGKLDQTGLDKNKLVVVFDNQPRNKDVCKLIDKNIEQGYNVVLWPQTIAEKDINEMVMAGHNVKKLIKENTFNGLTAKMKFIGWKRC</sequence>
<evidence type="ECO:0000313" key="1">
    <source>
        <dbReference type="EMBL" id="CAB5221787.1"/>
    </source>
</evidence>
<dbReference type="EMBL" id="LR798294">
    <property type="protein sequence ID" value="CAB5221787.1"/>
    <property type="molecule type" value="Genomic_DNA"/>
</dbReference>
<dbReference type="HAMAP" id="MF_04157">
    <property type="entry name" value="PRIMASE_T4"/>
    <property type="match status" value="1"/>
</dbReference>
<name>A0A6J7WVN0_9CAUD</name>
<protein>
    <submittedName>
        <fullName evidence="1">DNA primase</fullName>
    </submittedName>
</protein>
<accession>A0A6J7WVN0</accession>
<reference evidence="1" key="1">
    <citation type="submission" date="2020-05" db="EMBL/GenBank/DDBJ databases">
        <authorList>
            <person name="Chiriac C."/>
            <person name="Salcher M."/>
            <person name="Ghai R."/>
            <person name="Kavagutti S V."/>
        </authorList>
    </citation>
    <scope>NUCLEOTIDE SEQUENCE</scope>
</reference>
<dbReference type="InterPro" id="IPR046392">
    <property type="entry name" value="PRIMASE_T4"/>
</dbReference>
<organism evidence="1">
    <name type="scientific">uncultured Caudovirales phage</name>
    <dbReference type="NCBI Taxonomy" id="2100421"/>
    <lineage>
        <taxon>Viruses</taxon>
        <taxon>Duplodnaviria</taxon>
        <taxon>Heunggongvirae</taxon>
        <taxon>Uroviricota</taxon>
        <taxon>Caudoviricetes</taxon>
        <taxon>Peduoviridae</taxon>
        <taxon>Maltschvirus</taxon>
        <taxon>Maltschvirus maltsch</taxon>
    </lineage>
</organism>
<proteinExistence type="inferred from homology"/>
<dbReference type="Gene3D" id="3.40.1360.10">
    <property type="match status" value="1"/>
</dbReference>